<dbReference type="PROSITE" id="PS50929">
    <property type="entry name" value="ABC_TM1F"/>
    <property type="match status" value="1"/>
</dbReference>
<evidence type="ECO:0000256" key="1">
    <source>
        <dbReference type="ARBA" id="ARBA00004651"/>
    </source>
</evidence>
<dbReference type="Proteomes" id="UP000552709">
    <property type="component" value="Unassembled WGS sequence"/>
</dbReference>
<organism evidence="10 11">
    <name type="scientific">Deinococcus humi</name>
    <dbReference type="NCBI Taxonomy" id="662880"/>
    <lineage>
        <taxon>Bacteria</taxon>
        <taxon>Thermotogati</taxon>
        <taxon>Deinococcota</taxon>
        <taxon>Deinococci</taxon>
        <taxon>Deinococcales</taxon>
        <taxon>Deinococcaceae</taxon>
        <taxon>Deinococcus</taxon>
    </lineage>
</organism>
<keyword evidence="4" id="KW-0067">ATP-binding</keyword>
<dbReference type="AlphaFoldDB" id="A0A7W8NGG3"/>
<keyword evidence="11" id="KW-1185">Reference proteome</keyword>
<dbReference type="InterPro" id="IPR039421">
    <property type="entry name" value="Type_1_exporter"/>
</dbReference>
<evidence type="ECO:0000256" key="6">
    <source>
        <dbReference type="ARBA" id="ARBA00023136"/>
    </source>
</evidence>
<dbReference type="InterPro" id="IPR036640">
    <property type="entry name" value="ABC1_TM_sf"/>
</dbReference>
<evidence type="ECO:0000313" key="10">
    <source>
        <dbReference type="EMBL" id="MBB5362942.1"/>
    </source>
</evidence>
<dbReference type="SUPFAM" id="SSF90123">
    <property type="entry name" value="ABC transporter transmembrane region"/>
    <property type="match status" value="1"/>
</dbReference>
<keyword evidence="5 7" id="KW-1133">Transmembrane helix</keyword>
<keyword evidence="2 7" id="KW-0812">Transmembrane</keyword>
<evidence type="ECO:0000259" key="9">
    <source>
        <dbReference type="PROSITE" id="PS50929"/>
    </source>
</evidence>
<evidence type="ECO:0000256" key="5">
    <source>
        <dbReference type="ARBA" id="ARBA00022989"/>
    </source>
</evidence>
<dbReference type="InterPro" id="IPR027417">
    <property type="entry name" value="P-loop_NTPase"/>
</dbReference>
<dbReference type="GO" id="GO:0140359">
    <property type="term" value="F:ABC-type transporter activity"/>
    <property type="evidence" value="ECO:0007669"/>
    <property type="project" value="InterPro"/>
</dbReference>
<dbReference type="CDD" id="cd03228">
    <property type="entry name" value="ABCC_MRP_Like"/>
    <property type="match status" value="1"/>
</dbReference>
<feature type="transmembrane region" description="Helical" evidence="7">
    <location>
        <begin position="150"/>
        <end position="168"/>
    </location>
</feature>
<dbReference type="PANTHER" id="PTHR24221">
    <property type="entry name" value="ATP-BINDING CASSETTE SUB-FAMILY B"/>
    <property type="match status" value="1"/>
</dbReference>
<evidence type="ECO:0000259" key="8">
    <source>
        <dbReference type="PROSITE" id="PS50893"/>
    </source>
</evidence>
<reference evidence="10 11" key="1">
    <citation type="submission" date="2020-08" db="EMBL/GenBank/DDBJ databases">
        <title>Genomic Encyclopedia of Type Strains, Phase IV (KMG-IV): sequencing the most valuable type-strain genomes for metagenomic binning, comparative biology and taxonomic classification.</title>
        <authorList>
            <person name="Goeker M."/>
        </authorList>
    </citation>
    <scope>NUCLEOTIDE SEQUENCE [LARGE SCALE GENOMIC DNA]</scope>
    <source>
        <strain evidence="10 11">DSM 27939</strain>
    </source>
</reference>
<dbReference type="GO" id="GO:0034040">
    <property type="term" value="F:ATPase-coupled lipid transmembrane transporter activity"/>
    <property type="evidence" value="ECO:0007669"/>
    <property type="project" value="TreeGrafter"/>
</dbReference>
<dbReference type="InterPro" id="IPR017871">
    <property type="entry name" value="ABC_transporter-like_CS"/>
</dbReference>
<dbReference type="EMBL" id="JACHFL010000004">
    <property type="protein sequence ID" value="MBB5362942.1"/>
    <property type="molecule type" value="Genomic_DNA"/>
</dbReference>
<accession>A0A7W8NGG3</accession>
<comment type="caution">
    <text evidence="10">The sequence shown here is derived from an EMBL/GenBank/DDBJ whole genome shotgun (WGS) entry which is preliminary data.</text>
</comment>
<dbReference type="PROSITE" id="PS00211">
    <property type="entry name" value="ABC_TRANSPORTER_1"/>
    <property type="match status" value="1"/>
</dbReference>
<dbReference type="GO" id="GO:0005524">
    <property type="term" value="F:ATP binding"/>
    <property type="evidence" value="ECO:0007669"/>
    <property type="project" value="UniProtKB-KW"/>
</dbReference>
<protein>
    <submittedName>
        <fullName evidence="10">Thiol reductant ABC exporter CydC subunit</fullName>
    </submittedName>
</protein>
<evidence type="ECO:0000256" key="2">
    <source>
        <dbReference type="ARBA" id="ARBA00022692"/>
    </source>
</evidence>
<evidence type="ECO:0000256" key="4">
    <source>
        <dbReference type="ARBA" id="ARBA00022840"/>
    </source>
</evidence>
<dbReference type="GO" id="GO:0045454">
    <property type="term" value="P:cell redox homeostasis"/>
    <property type="evidence" value="ECO:0007669"/>
    <property type="project" value="InterPro"/>
</dbReference>
<dbReference type="Pfam" id="PF00005">
    <property type="entry name" value="ABC_tran"/>
    <property type="match status" value="1"/>
</dbReference>
<evidence type="ECO:0000313" key="11">
    <source>
        <dbReference type="Proteomes" id="UP000552709"/>
    </source>
</evidence>
<dbReference type="GO" id="GO:0034775">
    <property type="term" value="P:glutathione transmembrane transport"/>
    <property type="evidence" value="ECO:0007669"/>
    <property type="project" value="InterPro"/>
</dbReference>
<proteinExistence type="predicted"/>
<feature type="transmembrane region" description="Helical" evidence="7">
    <location>
        <begin position="44"/>
        <end position="64"/>
    </location>
</feature>
<feature type="transmembrane region" description="Helical" evidence="7">
    <location>
        <begin position="12"/>
        <end position="38"/>
    </location>
</feature>
<dbReference type="RefSeq" id="WP_184130893.1">
    <property type="nucleotide sequence ID" value="NZ_JACHFL010000004.1"/>
</dbReference>
<comment type="subcellular location">
    <subcellularLocation>
        <location evidence="1">Cell membrane</location>
        <topology evidence="1">Multi-pass membrane protein</topology>
    </subcellularLocation>
</comment>
<name>A0A7W8NGG3_9DEIO</name>
<dbReference type="SMART" id="SM00382">
    <property type="entry name" value="AAA"/>
    <property type="match status" value="1"/>
</dbReference>
<feature type="transmembrane region" description="Helical" evidence="7">
    <location>
        <begin position="125"/>
        <end position="144"/>
    </location>
</feature>
<dbReference type="InterPro" id="IPR003593">
    <property type="entry name" value="AAA+_ATPase"/>
</dbReference>
<keyword evidence="3" id="KW-0547">Nucleotide-binding</keyword>
<dbReference type="PROSITE" id="PS51257">
    <property type="entry name" value="PROKAR_LIPOPROTEIN"/>
    <property type="match status" value="1"/>
</dbReference>
<dbReference type="InterPro" id="IPR014223">
    <property type="entry name" value="ABC_CydC/D"/>
</dbReference>
<evidence type="ECO:0000256" key="7">
    <source>
        <dbReference type="SAM" id="Phobius"/>
    </source>
</evidence>
<dbReference type="GO" id="GO:0016887">
    <property type="term" value="F:ATP hydrolysis activity"/>
    <property type="evidence" value="ECO:0007669"/>
    <property type="project" value="InterPro"/>
</dbReference>
<gene>
    <name evidence="10" type="ORF">HNQ08_002040</name>
</gene>
<dbReference type="GO" id="GO:0005886">
    <property type="term" value="C:plasma membrane"/>
    <property type="evidence" value="ECO:0007669"/>
    <property type="project" value="UniProtKB-SubCell"/>
</dbReference>
<feature type="domain" description="ABC transmembrane type-1" evidence="9">
    <location>
        <begin position="13"/>
        <end position="283"/>
    </location>
</feature>
<keyword evidence="6 7" id="KW-0472">Membrane</keyword>
<dbReference type="InterPro" id="IPR003439">
    <property type="entry name" value="ABC_transporter-like_ATP-bd"/>
</dbReference>
<dbReference type="PANTHER" id="PTHR24221:SF654">
    <property type="entry name" value="ATP-BINDING CASSETTE SUB-FAMILY B MEMBER 6"/>
    <property type="match status" value="1"/>
</dbReference>
<dbReference type="PROSITE" id="PS50893">
    <property type="entry name" value="ABC_TRANSPORTER_2"/>
    <property type="match status" value="1"/>
</dbReference>
<feature type="domain" description="ABC transporter" evidence="8">
    <location>
        <begin position="323"/>
        <end position="539"/>
    </location>
</feature>
<sequence length="540" mass="56193">MSAARQTPLRLPVVLGILAACAGVGLAATSGVLISRAALRPPDFLSLTLLVTAVRGLGLGRAGLRYAERLTGHAAALQAGEGLRLRLFDTVSRFGRDLLARERGGDLLSRGGTDVDAAQFRTLRVSLPLAALLGVLALLVGGLVWLDVGLALLAVVPLLLSVWAVWAVRGRVSALSRQDVAVSREHAARLLDALAGGGDNAAAHHAPELARLAWGSEDVARELGRLSAGLALAQELAFAVAVTGVLWRGAWLVGTGELSGILLAGIVLAAAAAFDAAAPLSAVPGADAVAGAAGERRRVLEALTPAVTAPQQPASIPAGPFRINLEQVSVSRTGRTMLDGVNLELQAGETLAISGPSGGGKTTLARLLSRDLDPDSGRVTMNGADLRSLAPAELRARLSIHEQEAPLLDGTLRENLLLGDHHAPDERLRTLLHDLGLEHLDLNAWVGEGGQLLSGGERARVSLARALLKDADLLILDEPTAHLDPTLEAQVLAVIAREWAGRALLLVTHRAAPLALAERHLILRGGHLVPTVPVSQRKAV</sequence>
<dbReference type="InterPro" id="IPR011527">
    <property type="entry name" value="ABC1_TM_dom"/>
</dbReference>
<feature type="transmembrane region" description="Helical" evidence="7">
    <location>
        <begin position="259"/>
        <end position="278"/>
    </location>
</feature>
<dbReference type="NCBIfam" id="TIGR02868">
    <property type="entry name" value="CydC"/>
    <property type="match status" value="1"/>
</dbReference>
<evidence type="ECO:0000256" key="3">
    <source>
        <dbReference type="ARBA" id="ARBA00022741"/>
    </source>
</evidence>
<dbReference type="SUPFAM" id="SSF52540">
    <property type="entry name" value="P-loop containing nucleoside triphosphate hydrolases"/>
    <property type="match status" value="1"/>
</dbReference>
<dbReference type="Gene3D" id="3.40.50.300">
    <property type="entry name" value="P-loop containing nucleotide triphosphate hydrolases"/>
    <property type="match status" value="1"/>
</dbReference>
<dbReference type="Gene3D" id="1.20.1560.10">
    <property type="entry name" value="ABC transporter type 1, transmembrane domain"/>
    <property type="match status" value="1"/>
</dbReference>